<dbReference type="KEGG" id="ote:Oter_0416"/>
<feature type="compositionally biased region" description="Low complexity" evidence="1">
    <location>
        <begin position="343"/>
        <end position="358"/>
    </location>
</feature>
<dbReference type="STRING" id="452637.Oter_0416"/>
<name>B1ZR39_OPITP</name>
<feature type="region of interest" description="Disordered" evidence="1">
    <location>
        <begin position="631"/>
        <end position="702"/>
    </location>
</feature>
<feature type="region of interest" description="Disordered" evidence="1">
    <location>
        <begin position="14"/>
        <end position="36"/>
    </location>
</feature>
<feature type="region of interest" description="Disordered" evidence="1">
    <location>
        <begin position="156"/>
        <end position="210"/>
    </location>
</feature>
<feature type="region of interest" description="Disordered" evidence="1">
    <location>
        <begin position="413"/>
        <end position="474"/>
    </location>
</feature>
<evidence type="ECO:0000313" key="2">
    <source>
        <dbReference type="EMBL" id="ACB73706.1"/>
    </source>
</evidence>
<sequence>MQLSASSTLLDLLAAPPAAPGGQPALPPAGLPADANAAAGNFSAVLSAQTKSAASAAATTENPRGTPATVGANANNVPAPASGEVMPPPLDALVTPSSAPMPPDQSVPLSASDSAAQTGPSASANTDNGPSSATSAAAAASVRAAKEVAAVAADATTPLPAHRSPAPGVAAQPARPQRSATASTTVGALTSTRGAAAPTETPSASATPAEVSPQVAAEITAAWLAANGPSVVVASPAGELIMVDVSLSAGEGEGSSMSGEVDATAASQTMAASVSLLAGNVPTLSRQAPKSDLADVSSSMPPAPGSTTAVSNDLAQSPVSRASGRESTVPNDRLPNHGPSPAPSADVSSPAIASQGTPAAMVSSTANAAAFDAPGVSLRGTATNPTPDYASLPNPERARDGVPTAATVLDAASSSDRATLTASGRAPMGLDGTVSQPTAGGLTSSLPQPYRGAEKIAGTPDRDASGSLSVSSGKQKNVLAASVESLTNRSAAFGINAAKPQARMPALAHPTPSVFAENDSMSFAAAPLTFDSLVQDAAETTAHSLTSSARRAVDSAMAVVDHFAHGTQRGVNLQFSISGVDVAVRVEMRPDGVHTTFRTDSPELCNALAQEWQSVVNTQPTDRSQRLADPVFTSTSAGGPASGEHGASQQRESGTPQSQWEKATAFAPPAVARARTDAPLTAAAAGPRHAPHGTARHLSVLA</sequence>
<feature type="region of interest" description="Disordered" evidence="1">
    <location>
        <begin position="55"/>
        <end position="135"/>
    </location>
</feature>
<gene>
    <name evidence="2" type="ordered locus">Oter_0416</name>
</gene>
<protein>
    <submittedName>
        <fullName evidence="2">Uncharacterized protein</fullName>
    </submittedName>
</protein>
<feature type="compositionally biased region" description="Polar residues" evidence="1">
    <location>
        <begin position="647"/>
        <end position="661"/>
    </location>
</feature>
<dbReference type="Proteomes" id="UP000007013">
    <property type="component" value="Chromosome"/>
</dbReference>
<dbReference type="AlphaFoldDB" id="B1ZR39"/>
<feature type="compositionally biased region" description="Polar residues" evidence="1">
    <location>
        <begin position="413"/>
        <end position="422"/>
    </location>
</feature>
<feature type="region of interest" description="Disordered" evidence="1">
    <location>
        <begin position="380"/>
        <end position="400"/>
    </location>
</feature>
<feature type="region of interest" description="Disordered" evidence="1">
    <location>
        <begin position="288"/>
        <end position="358"/>
    </location>
</feature>
<evidence type="ECO:0000313" key="3">
    <source>
        <dbReference type="Proteomes" id="UP000007013"/>
    </source>
</evidence>
<feature type="compositionally biased region" description="Low complexity" evidence="1">
    <location>
        <begin position="663"/>
        <end position="688"/>
    </location>
</feature>
<reference evidence="2 3" key="1">
    <citation type="journal article" date="2011" name="J. Bacteriol.">
        <title>Genome sequence of the verrucomicrobium Opitutus terrae PB90-1, an abundant inhabitant of rice paddy soil ecosystems.</title>
        <authorList>
            <person name="van Passel M.W."/>
            <person name="Kant R."/>
            <person name="Palva A."/>
            <person name="Copeland A."/>
            <person name="Lucas S."/>
            <person name="Lapidus A."/>
            <person name="Glavina del Rio T."/>
            <person name="Pitluck S."/>
            <person name="Goltsman E."/>
            <person name="Clum A."/>
            <person name="Sun H."/>
            <person name="Schmutz J."/>
            <person name="Larimer F.W."/>
            <person name="Land M.L."/>
            <person name="Hauser L."/>
            <person name="Kyrpides N."/>
            <person name="Mikhailova N."/>
            <person name="Richardson P.P."/>
            <person name="Janssen P.H."/>
            <person name="de Vos W.M."/>
            <person name="Smidt H."/>
        </authorList>
    </citation>
    <scope>NUCLEOTIDE SEQUENCE [LARGE SCALE GENOMIC DNA]</scope>
    <source>
        <strain evidence="3">DSM 11246 / JCM 15787 / PB90-1</strain>
    </source>
</reference>
<feature type="compositionally biased region" description="Polar residues" evidence="1">
    <location>
        <begin position="296"/>
        <end position="330"/>
    </location>
</feature>
<keyword evidence="3" id="KW-1185">Reference proteome</keyword>
<feature type="compositionally biased region" description="Low complexity" evidence="1">
    <location>
        <begin position="195"/>
        <end position="210"/>
    </location>
</feature>
<evidence type="ECO:0000256" key="1">
    <source>
        <dbReference type="SAM" id="MobiDB-lite"/>
    </source>
</evidence>
<feature type="compositionally biased region" description="Low complexity" evidence="1">
    <location>
        <begin position="14"/>
        <end position="24"/>
    </location>
</feature>
<organism evidence="2 3">
    <name type="scientific">Opitutus terrae (strain DSM 11246 / JCM 15787 / PB90-1)</name>
    <dbReference type="NCBI Taxonomy" id="452637"/>
    <lineage>
        <taxon>Bacteria</taxon>
        <taxon>Pseudomonadati</taxon>
        <taxon>Verrucomicrobiota</taxon>
        <taxon>Opitutia</taxon>
        <taxon>Opitutales</taxon>
        <taxon>Opitutaceae</taxon>
        <taxon>Opitutus</taxon>
    </lineage>
</organism>
<accession>B1ZR39</accession>
<proteinExistence type="predicted"/>
<dbReference type="EMBL" id="CP001032">
    <property type="protein sequence ID" value="ACB73706.1"/>
    <property type="molecule type" value="Genomic_DNA"/>
</dbReference>
<feature type="compositionally biased region" description="Polar residues" evidence="1">
    <location>
        <begin position="433"/>
        <end position="447"/>
    </location>
</feature>
<feature type="compositionally biased region" description="Polar residues" evidence="1">
    <location>
        <begin position="107"/>
        <end position="129"/>
    </location>
</feature>
<dbReference type="HOGENOM" id="CLU_392713_0_0_0"/>
<dbReference type="eggNOG" id="ENOG5031PBC">
    <property type="taxonomic scope" value="Bacteria"/>
</dbReference>
<feature type="compositionally biased region" description="Low complexity" evidence="1">
    <location>
        <begin position="55"/>
        <end position="81"/>
    </location>
</feature>
<feature type="compositionally biased region" description="Polar residues" evidence="1">
    <location>
        <begin position="178"/>
        <end position="193"/>
    </location>
</feature>